<dbReference type="GO" id="GO:0016491">
    <property type="term" value="F:oxidoreductase activity"/>
    <property type="evidence" value="ECO:0007669"/>
    <property type="project" value="UniProtKB-KW"/>
</dbReference>
<proteinExistence type="inferred from homology"/>
<evidence type="ECO:0000313" key="7">
    <source>
        <dbReference type="EMBL" id="MBU9737037.1"/>
    </source>
</evidence>
<keyword evidence="4" id="KW-0274">FAD</keyword>
<dbReference type="InterPro" id="IPR002938">
    <property type="entry name" value="FAD-bd"/>
</dbReference>
<evidence type="ECO:0000313" key="8">
    <source>
        <dbReference type="Proteomes" id="UP000712157"/>
    </source>
</evidence>
<comment type="cofactor">
    <cofactor evidence="1">
        <name>FAD</name>
        <dbReference type="ChEBI" id="CHEBI:57692"/>
    </cofactor>
</comment>
<name>A0A949K0E7_9FIRM</name>
<dbReference type="PANTHER" id="PTHR43624">
    <property type="entry name" value="ELECTRON TRANSFER FLAVOPROTEIN-QUINONE OXIDOREDUCTASE YDIS-RELATED"/>
    <property type="match status" value="1"/>
</dbReference>
<dbReference type="Pfam" id="PF01494">
    <property type="entry name" value="FAD_binding_3"/>
    <property type="match status" value="1"/>
</dbReference>
<gene>
    <name evidence="7" type="ORF">KTH89_10835</name>
</gene>
<dbReference type="SUPFAM" id="SSF54373">
    <property type="entry name" value="FAD-linked reductases, C-terminal domain"/>
    <property type="match status" value="1"/>
</dbReference>
<keyword evidence="8" id="KW-1185">Reference proteome</keyword>
<evidence type="ECO:0000256" key="1">
    <source>
        <dbReference type="ARBA" id="ARBA00001974"/>
    </source>
</evidence>
<dbReference type="SUPFAM" id="SSF51905">
    <property type="entry name" value="FAD/NAD(P)-binding domain"/>
    <property type="match status" value="1"/>
</dbReference>
<dbReference type="InterPro" id="IPR039651">
    <property type="entry name" value="FixC-like"/>
</dbReference>
<dbReference type="GO" id="GO:0071949">
    <property type="term" value="F:FAD binding"/>
    <property type="evidence" value="ECO:0007669"/>
    <property type="project" value="InterPro"/>
</dbReference>
<dbReference type="Proteomes" id="UP000712157">
    <property type="component" value="Unassembled WGS sequence"/>
</dbReference>
<evidence type="ECO:0000259" key="6">
    <source>
        <dbReference type="Pfam" id="PF01494"/>
    </source>
</evidence>
<accession>A0A949K0E7</accession>
<evidence type="ECO:0000256" key="4">
    <source>
        <dbReference type="ARBA" id="ARBA00022827"/>
    </source>
</evidence>
<evidence type="ECO:0000256" key="2">
    <source>
        <dbReference type="ARBA" id="ARBA00006796"/>
    </source>
</evidence>
<evidence type="ECO:0000256" key="5">
    <source>
        <dbReference type="ARBA" id="ARBA00023002"/>
    </source>
</evidence>
<dbReference type="InterPro" id="IPR036188">
    <property type="entry name" value="FAD/NAD-bd_sf"/>
</dbReference>
<comment type="caution">
    <text evidence="7">The sequence shown here is derived from an EMBL/GenBank/DDBJ whole genome shotgun (WGS) entry which is preliminary data.</text>
</comment>
<dbReference type="RefSeq" id="WP_238721669.1">
    <property type="nucleotide sequence ID" value="NZ_JAHQCW010000016.1"/>
</dbReference>
<dbReference type="Gene3D" id="3.50.50.60">
    <property type="entry name" value="FAD/NAD(P)-binding domain"/>
    <property type="match status" value="1"/>
</dbReference>
<protein>
    <submittedName>
        <fullName evidence="7">FAD-dependent oxidoreductase</fullName>
    </submittedName>
</protein>
<reference evidence="7" key="1">
    <citation type="submission" date="2021-06" db="EMBL/GenBank/DDBJ databases">
        <title>Description of novel taxa of the family Lachnospiraceae.</title>
        <authorList>
            <person name="Chaplin A.V."/>
            <person name="Sokolova S.R."/>
            <person name="Pikina A.P."/>
            <person name="Korzhanova M."/>
            <person name="Belova V."/>
            <person name="Korostin D."/>
            <person name="Efimov B.A."/>
        </authorList>
    </citation>
    <scope>NUCLEOTIDE SEQUENCE</scope>
    <source>
        <strain evidence="7">ASD5720</strain>
    </source>
</reference>
<dbReference type="NCBIfam" id="NF007450">
    <property type="entry name" value="PRK10015.1"/>
    <property type="match status" value="1"/>
</dbReference>
<keyword evidence="5" id="KW-0560">Oxidoreductase</keyword>
<keyword evidence="3" id="KW-0285">Flavoprotein</keyword>
<evidence type="ECO:0000256" key="3">
    <source>
        <dbReference type="ARBA" id="ARBA00022630"/>
    </source>
</evidence>
<organism evidence="7 8">
    <name type="scientific">Diplocloster agilis</name>
    <dbReference type="NCBI Taxonomy" id="2850323"/>
    <lineage>
        <taxon>Bacteria</taxon>
        <taxon>Bacillati</taxon>
        <taxon>Bacillota</taxon>
        <taxon>Clostridia</taxon>
        <taxon>Lachnospirales</taxon>
        <taxon>Lachnospiraceae</taxon>
        <taxon>Diplocloster</taxon>
    </lineage>
</organism>
<dbReference type="PANTHER" id="PTHR43624:SF2">
    <property type="entry name" value="ELECTRON TRANSFER FLAVOPROTEIN-QUINONE OXIDOREDUCTASE YDIS-RELATED"/>
    <property type="match status" value="1"/>
</dbReference>
<feature type="domain" description="FAD-binding" evidence="6">
    <location>
        <begin position="6"/>
        <end position="350"/>
    </location>
</feature>
<comment type="similarity">
    <text evidence="2">Belongs to the ETF-QO/FixC family.</text>
</comment>
<sequence length="419" mass="45429">MGEDKFDVIIVGGGLAGSTAAYILAQEGMEVLVIERGNYSGSKNMTGGRLYGHSLEKIIPEFAKEAPVERRISKERFSLLTKDSAVTLEYAGAKTGTPGCESYSVLRAGFDRWLAEKAEEEGAMYIYGIRVDDLIVRDGRVCGVIAGDEEMESDLVILADGVNSLLAQKIGMKKELLPSQSAVGAKEIIQLDAATIEQRFQLNPGEGLAWIFQGDCTDGRIGDGFLYTNKDTVSLGVLTTIEDIDGKETTIPQLVDRLKNHPAVKPLIEGGKLVEYSAHLVPEGGYSMVPTLYRDGVLLAGDAASLVINLGFMIRGMDLAIESGRLAAQTAAAAKEKGDFSADTLASYQQALEDSFVMKDLKFYDGYEKVMEDRRLYQDCPAKADRLFADLFVVDGSGAKDISKKIVPDLIEGLENYNS</sequence>
<dbReference type="EMBL" id="JAHQCW010000016">
    <property type="protein sequence ID" value="MBU9737037.1"/>
    <property type="molecule type" value="Genomic_DNA"/>
</dbReference>
<dbReference type="AlphaFoldDB" id="A0A949K0E7"/>
<dbReference type="PRINTS" id="PR00420">
    <property type="entry name" value="RNGMNOXGNASE"/>
</dbReference>